<dbReference type="EMBL" id="NMUH01002110">
    <property type="protein sequence ID" value="MQL97862.1"/>
    <property type="molecule type" value="Genomic_DNA"/>
</dbReference>
<dbReference type="Proteomes" id="UP000652761">
    <property type="component" value="Unassembled WGS sequence"/>
</dbReference>
<feature type="non-terminal residue" evidence="1">
    <location>
        <position position="145"/>
    </location>
</feature>
<evidence type="ECO:0000313" key="2">
    <source>
        <dbReference type="Proteomes" id="UP000652761"/>
    </source>
</evidence>
<evidence type="ECO:0000313" key="1">
    <source>
        <dbReference type="EMBL" id="MQL97862.1"/>
    </source>
</evidence>
<keyword evidence="2" id="KW-1185">Reference proteome</keyword>
<feature type="non-terminal residue" evidence="1">
    <location>
        <position position="1"/>
    </location>
</feature>
<protein>
    <submittedName>
        <fullName evidence="1">Uncharacterized protein</fullName>
    </submittedName>
</protein>
<organism evidence="1 2">
    <name type="scientific">Colocasia esculenta</name>
    <name type="common">Wild taro</name>
    <name type="synonym">Arum esculentum</name>
    <dbReference type="NCBI Taxonomy" id="4460"/>
    <lineage>
        <taxon>Eukaryota</taxon>
        <taxon>Viridiplantae</taxon>
        <taxon>Streptophyta</taxon>
        <taxon>Embryophyta</taxon>
        <taxon>Tracheophyta</taxon>
        <taxon>Spermatophyta</taxon>
        <taxon>Magnoliopsida</taxon>
        <taxon>Liliopsida</taxon>
        <taxon>Araceae</taxon>
        <taxon>Aroideae</taxon>
        <taxon>Colocasieae</taxon>
        <taxon>Colocasia</taxon>
    </lineage>
</organism>
<reference evidence="1" key="1">
    <citation type="submission" date="2017-07" db="EMBL/GenBank/DDBJ databases">
        <title>Taro Niue Genome Assembly and Annotation.</title>
        <authorList>
            <person name="Atibalentja N."/>
            <person name="Keating K."/>
            <person name="Fields C.J."/>
        </authorList>
    </citation>
    <scope>NUCLEOTIDE SEQUENCE</scope>
    <source>
        <strain evidence="1">Niue_2</strain>
        <tissue evidence="1">Leaf</tissue>
    </source>
</reference>
<gene>
    <name evidence="1" type="ORF">Taro_030558</name>
</gene>
<accession>A0A843VGM5</accession>
<dbReference type="AlphaFoldDB" id="A0A843VGM5"/>
<comment type="caution">
    <text evidence="1">The sequence shown here is derived from an EMBL/GenBank/DDBJ whole genome shotgun (WGS) entry which is preliminary data.</text>
</comment>
<sequence>LDPEGRIASLEGVLHSTIQQRDDLQWTVTQLHVELEWAQQMVGGTSTSRDEPGRSVLEGQLAVVVRRVEEATTELQEREADLRASLARTAALEKEMAEMRLRPQTDEATGLHREVDELRSQLGIEWHRYELLRSEMKGLERALAL</sequence>
<name>A0A843VGM5_COLES</name>
<proteinExistence type="predicted"/>